<evidence type="ECO:0000313" key="4">
    <source>
        <dbReference type="EMBL" id="KAK9846536.1"/>
    </source>
</evidence>
<dbReference type="SUPFAM" id="SSF53254">
    <property type="entry name" value="Phosphoglycerate mutase-like"/>
    <property type="match status" value="1"/>
</dbReference>
<dbReference type="CDD" id="cd07067">
    <property type="entry name" value="HP_PGM_like"/>
    <property type="match status" value="1"/>
</dbReference>
<evidence type="ECO:0000313" key="5">
    <source>
        <dbReference type="Proteomes" id="UP001445335"/>
    </source>
</evidence>
<dbReference type="InterPro" id="IPR013078">
    <property type="entry name" value="His_Pase_superF_clade-1"/>
</dbReference>
<dbReference type="AlphaFoldDB" id="A0AAW1SLS8"/>
<keyword evidence="5" id="KW-1185">Reference proteome</keyword>
<evidence type="ECO:0000256" key="3">
    <source>
        <dbReference type="SAM" id="Phobius"/>
    </source>
</evidence>
<dbReference type="EMBL" id="JALJOU010000001">
    <property type="protein sequence ID" value="KAK9846536.1"/>
    <property type="molecule type" value="Genomic_DNA"/>
</dbReference>
<feature type="transmembrane region" description="Helical" evidence="3">
    <location>
        <begin position="68"/>
        <end position="87"/>
    </location>
</feature>
<feature type="transmembrane region" description="Helical" evidence="3">
    <location>
        <begin position="196"/>
        <end position="218"/>
    </location>
</feature>
<dbReference type="GO" id="GO:0016791">
    <property type="term" value="F:phosphatase activity"/>
    <property type="evidence" value="ECO:0007669"/>
    <property type="project" value="TreeGrafter"/>
</dbReference>
<dbReference type="PANTHER" id="PTHR48100">
    <property type="entry name" value="BROAD-SPECIFICITY PHOSPHATASE YOR283W-RELATED"/>
    <property type="match status" value="1"/>
</dbReference>
<accession>A0AAW1SLS8</accession>
<keyword evidence="3" id="KW-0472">Membrane</keyword>
<dbReference type="Pfam" id="PF00300">
    <property type="entry name" value="His_Phos_1"/>
    <property type="match status" value="1"/>
</dbReference>
<dbReference type="SMART" id="SM00855">
    <property type="entry name" value="PGAM"/>
    <property type="match status" value="1"/>
</dbReference>
<dbReference type="Gene3D" id="3.40.50.1240">
    <property type="entry name" value="Phosphoglycerate mutase-like"/>
    <property type="match status" value="1"/>
</dbReference>
<dbReference type="InterPro" id="IPR029033">
    <property type="entry name" value="His_PPase_superfam"/>
</dbReference>
<sequence>MSVVGFYRAATSPYVVDKLIKCAKPVVVASVAIYFVASVLVLPFEVLGTALSVLTLGGFSSRSASGGLRAWVTETTSLVPLLALSLLRSVIFKPLYKCFIHTLRAVNPGEAARVESAQPQPRRGSMVSKGDRRGSDAAQWPRMEHQFSGPYRVLLLLGMDLLLYVWRQVPFVGRLASPVALFASGARAVGPRRALVLAVAALAYAPAAPWALGAVRLWRASSLLGAQLLAPWLDKALPASEAADLRMRNECTIVAFIAPQALLMRLPLVGPLAYIPMQAAAAYLVDLLTVMNVFLSQTPYGSPSFKDPLIFDAPLTDAGVLQARAARKLVAGLRPQPELLVSSPLVRALHTADLAFPDSGMPRLMLPLARERLWLSSDVGQPRSALADAFPAWDISHVEEEIWWYADGRSDPMQPLLEPEGVFRDRLEALRLWLLARPERCIALVAHAGVLSHLTGAPIRNAELRTVRARDLAVRGMGWSN</sequence>
<feature type="transmembrane region" description="Helical" evidence="3">
    <location>
        <begin position="26"/>
        <end position="48"/>
    </location>
</feature>
<keyword evidence="3" id="KW-1133">Transmembrane helix</keyword>
<feature type="region of interest" description="Disordered" evidence="2">
    <location>
        <begin position="114"/>
        <end position="139"/>
    </location>
</feature>
<reference evidence="4 5" key="1">
    <citation type="journal article" date="2024" name="Nat. Commun.">
        <title>Phylogenomics reveals the evolutionary origins of lichenization in chlorophyte algae.</title>
        <authorList>
            <person name="Puginier C."/>
            <person name="Libourel C."/>
            <person name="Otte J."/>
            <person name="Skaloud P."/>
            <person name="Haon M."/>
            <person name="Grisel S."/>
            <person name="Petersen M."/>
            <person name="Berrin J.G."/>
            <person name="Delaux P.M."/>
            <person name="Dal Grande F."/>
            <person name="Keller J."/>
        </authorList>
    </citation>
    <scope>NUCLEOTIDE SEQUENCE [LARGE SCALE GENOMIC DNA]</scope>
    <source>
        <strain evidence="4 5">SAG 245.80</strain>
    </source>
</reference>
<comment type="similarity">
    <text evidence="1">Belongs to the phosphoglycerate mutase family.</text>
</comment>
<evidence type="ECO:0000256" key="2">
    <source>
        <dbReference type="SAM" id="MobiDB-lite"/>
    </source>
</evidence>
<organism evidence="4 5">
    <name type="scientific">Elliptochloris bilobata</name>
    <dbReference type="NCBI Taxonomy" id="381761"/>
    <lineage>
        <taxon>Eukaryota</taxon>
        <taxon>Viridiplantae</taxon>
        <taxon>Chlorophyta</taxon>
        <taxon>core chlorophytes</taxon>
        <taxon>Trebouxiophyceae</taxon>
        <taxon>Trebouxiophyceae incertae sedis</taxon>
        <taxon>Elliptochloris clade</taxon>
        <taxon>Elliptochloris</taxon>
    </lineage>
</organism>
<protein>
    <submittedName>
        <fullName evidence="4">Uncharacterized protein</fullName>
    </submittedName>
</protein>
<keyword evidence="3" id="KW-0812">Transmembrane</keyword>
<dbReference type="InterPro" id="IPR050275">
    <property type="entry name" value="PGM_Phosphatase"/>
</dbReference>
<proteinExistence type="inferred from homology"/>
<dbReference type="PANTHER" id="PTHR48100:SF57">
    <property type="entry name" value="PHOSPHOGLYCERATE MUTASE"/>
    <property type="match status" value="1"/>
</dbReference>
<comment type="caution">
    <text evidence="4">The sequence shown here is derived from an EMBL/GenBank/DDBJ whole genome shotgun (WGS) entry which is preliminary data.</text>
</comment>
<name>A0AAW1SLS8_9CHLO</name>
<gene>
    <name evidence="4" type="ORF">WJX81_006143</name>
</gene>
<dbReference type="GO" id="GO:0005737">
    <property type="term" value="C:cytoplasm"/>
    <property type="evidence" value="ECO:0007669"/>
    <property type="project" value="TreeGrafter"/>
</dbReference>
<dbReference type="Proteomes" id="UP001445335">
    <property type="component" value="Unassembled WGS sequence"/>
</dbReference>
<evidence type="ECO:0000256" key="1">
    <source>
        <dbReference type="ARBA" id="ARBA00038362"/>
    </source>
</evidence>